<dbReference type="Pfam" id="PF00930">
    <property type="entry name" value="DPPIV_N"/>
    <property type="match status" value="1"/>
</dbReference>
<accession>A0A517NXL5</accession>
<feature type="compositionally biased region" description="Polar residues" evidence="1">
    <location>
        <begin position="159"/>
        <end position="169"/>
    </location>
</feature>
<dbReference type="Pfam" id="PF00326">
    <property type="entry name" value="Peptidase_S9"/>
    <property type="match status" value="1"/>
</dbReference>
<dbReference type="PANTHER" id="PTHR11731">
    <property type="entry name" value="PROTEASE FAMILY S9B,C DIPEPTIDYL-PEPTIDASE IV-RELATED"/>
    <property type="match status" value="1"/>
</dbReference>
<keyword evidence="2" id="KW-0472">Membrane</keyword>
<feature type="transmembrane region" description="Helical" evidence="2">
    <location>
        <begin position="20"/>
        <end position="38"/>
    </location>
</feature>
<dbReference type="Proteomes" id="UP000319817">
    <property type="component" value="Chromosome"/>
</dbReference>
<dbReference type="GO" id="GO:0006508">
    <property type="term" value="P:proteolysis"/>
    <property type="evidence" value="ECO:0007669"/>
    <property type="project" value="InterPro"/>
</dbReference>
<feature type="domain" description="Dipeptidylpeptidase IV N-terminal" evidence="4">
    <location>
        <begin position="331"/>
        <end position="581"/>
    </location>
</feature>
<dbReference type="Gene3D" id="3.40.50.1820">
    <property type="entry name" value="alpha/beta hydrolase"/>
    <property type="match status" value="1"/>
</dbReference>
<dbReference type="PANTHER" id="PTHR11731:SF118">
    <property type="entry name" value="BLR1971 PROTEIN"/>
    <property type="match status" value="1"/>
</dbReference>
<feature type="region of interest" description="Disordered" evidence="1">
    <location>
        <begin position="159"/>
        <end position="194"/>
    </location>
</feature>
<protein>
    <submittedName>
        <fullName evidence="6">Prolyl tripeptidyl peptidase</fullName>
        <ecNumber evidence="6">3.4.14.12</ecNumber>
    </submittedName>
</protein>
<feature type="domain" description="von Hippel-Lindau disease tumour suppressor beta" evidence="5">
    <location>
        <begin position="186"/>
        <end position="248"/>
    </location>
</feature>
<evidence type="ECO:0000259" key="5">
    <source>
        <dbReference type="Pfam" id="PF01847"/>
    </source>
</evidence>
<dbReference type="InterPro" id="IPR001375">
    <property type="entry name" value="Peptidase_S9_cat"/>
</dbReference>
<dbReference type="EMBL" id="CP036526">
    <property type="protein sequence ID" value="QDT11872.1"/>
    <property type="molecule type" value="Genomic_DNA"/>
</dbReference>
<feature type="domain" description="Peptidase S9 prolyl oligopeptidase catalytic" evidence="3">
    <location>
        <begin position="666"/>
        <end position="858"/>
    </location>
</feature>
<dbReference type="InterPro" id="IPR024053">
    <property type="entry name" value="VHL_beta_dom"/>
</dbReference>
<dbReference type="SUPFAM" id="SSF53474">
    <property type="entry name" value="alpha/beta-Hydrolases"/>
    <property type="match status" value="1"/>
</dbReference>
<keyword evidence="7" id="KW-1185">Reference proteome</keyword>
<dbReference type="InterPro" id="IPR050278">
    <property type="entry name" value="Serine_Prot_S9B/DPPIV"/>
</dbReference>
<dbReference type="SUPFAM" id="SSF49468">
    <property type="entry name" value="VHL"/>
    <property type="match status" value="1"/>
</dbReference>
<proteinExistence type="predicted"/>
<keyword evidence="2" id="KW-1133">Transmembrane helix</keyword>
<dbReference type="GO" id="GO:0008236">
    <property type="term" value="F:serine-type peptidase activity"/>
    <property type="evidence" value="ECO:0007669"/>
    <property type="project" value="InterPro"/>
</dbReference>
<gene>
    <name evidence="6" type="primary">ptpA_3</name>
    <name evidence="6" type="ORF">K239x_38740</name>
</gene>
<dbReference type="SUPFAM" id="SSF82171">
    <property type="entry name" value="DPP6 N-terminal domain-like"/>
    <property type="match status" value="1"/>
</dbReference>
<sequence length="872" mass="98953">MTTTEQTQNNLLQRPHRHTAAFSVRLLFVVSLIVALSASGSHGQGSMEDYGRWKSYSDRTSDRVSRQSIQPHWFGKEDDKLWYRVRTGPDSHAFVVVDSTTKQREPAFDHQSLADALADATKTAVDADKIDIRSLRFNDDLSKLQFKFAGRNWAFSRTSGTLKESGSSADTKDDSGRVEPQDFVHRSNQSAQGSPIEFQNALKADLEIFWVDQTGRRVSYGKLAPGKSKRQGSFVGHAWVLTNDADRDVASFVVEPWNELAVVDESTPKPKRTSRRVKRQRFSTQSPDGKWVVGFEDGLPLVAPSPRGKTITEPTHRFDIDFDPANRFGEKVWWSPDSRYFVLMQIQVTEKRQVAMVDAAPDDSIHGELKTINYVKPGDEIDIDRPVLFDISKDEPITVDNELFDNPYQINDVAWNSDSKSFSFLYNQRGHQVLRLVSVDVESGTPRTVVDERSDTFVCYSHKTFLRRLDSTDEVIWMSERSGWNHLYLIDQSTGEVKNAITSGDWVVREVERVDEENRQLYLKVSGIDPDQDPYHVHLVRVDFDGENLTRLTQGDGNHRWRFSPNRKLLIDTFSRVDLPPVTELRDVESGELICELERADASQLLETQWRYPERFVAKGRDGKTDIHGVIVRPTNFDPDKRYPVLEDIYAGPHSAFAPKSFGLHNRMYEMAELGFIVVKLDGMGTSHRSKAFHDVCWKNLGDSGFPDRIAWIKSAAANHPEMDLDRVGIWGGSAGGQSAMRALIAHGDFYHAAVADCGCHDNRVDKLWWNEQWMGWPIGPHYAEQSNVTQAHRMQGDLMLIWGELDNNVDPVSTVQVIDALVKADKDFEQLIMPGVGHGAAGHPYAKRRQADFFVRKLLGKEPRHIANEEN</sequence>
<dbReference type="Pfam" id="PF01847">
    <property type="entry name" value="VHL"/>
    <property type="match status" value="1"/>
</dbReference>
<name>A0A517NXL5_9BACT</name>
<reference evidence="6 7" key="1">
    <citation type="submission" date="2019-02" db="EMBL/GenBank/DDBJ databases">
        <title>Deep-cultivation of Planctomycetes and their phenomic and genomic characterization uncovers novel biology.</title>
        <authorList>
            <person name="Wiegand S."/>
            <person name="Jogler M."/>
            <person name="Boedeker C."/>
            <person name="Pinto D."/>
            <person name="Vollmers J."/>
            <person name="Rivas-Marin E."/>
            <person name="Kohn T."/>
            <person name="Peeters S.H."/>
            <person name="Heuer A."/>
            <person name="Rast P."/>
            <person name="Oberbeckmann S."/>
            <person name="Bunk B."/>
            <person name="Jeske O."/>
            <person name="Meyerdierks A."/>
            <person name="Storesund J.E."/>
            <person name="Kallscheuer N."/>
            <person name="Luecker S."/>
            <person name="Lage O.M."/>
            <person name="Pohl T."/>
            <person name="Merkel B.J."/>
            <person name="Hornburger P."/>
            <person name="Mueller R.-W."/>
            <person name="Bruemmer F."/>
            <person name="Labrenz M."/>
            <person name="Spormann A.M."/>
            <person name="Op den Camp H."/>
            <person name="Overmann J."/>
            <person name="Amann R."/>
            <person name="Jetten M.S.M."/>
            <person name="Mascher T."/>
            <person name="Medema M.H."/>
            <person name="Devos D.P."/>
            <person name="Kaster A.-K."/>
            <person name="Ovreas L."/>
            <person name="Rohde M."/>
            <person name="Galperin M.Y."/>
            <person name="Jogler C."/>
        </authorList>
    </citation>
    <scope>NUCLEOTIDE SEQUENCE [LARGE SCALE GENOMIC DNA]</scope>
    <source>
        <strain evidence="6 7">K23_9</strain>
    </source>
</reference>
<dbReference type="InterPro" id="IPR029058">
    <property type="entry name" value="AB_hydrolase_fold"/>
</dbReference>
<dbReference type="Gene3D" id="2.140.10.30">
    <property type="entry name" value="Dipeptidylpeptidase IV, N-terminal domain"/>
    <property type="match status" value="1"/>
</dbReference>
<dbReference type="InterPro" id="IPR036208">
    <property type="entry name" value="VHL_sf"/>
</dbReference>
<feature type="compositionally biased region" description="Basic and acidic residues" evidence="1">
    <location>
        <begin position="170"/>
        <end position="185"/>
    </location>
</feature>
<keyword evidence="6" id="KW-0378">Hydrolase</keyword>
<evidence type="ECO:0000313" key="6">
    <source>
        <dbReference type="EMBL" id="QDT11872.1"/>
    </source>
</evidence>
<dbReference type="AlphaFoldDB" id="A0A517NXL5"/>
<evidence type="ECO:0000313" key="7">
    <source>
        <dbReference type="Proteomes" id="UP000319817"/>
    </source>
</evidence>
<dbReference type="InterPro" id="IPR002469">
    <property type="entry name" value="Peptidase_S9B_N"/>
</dbReference>
<evidence type="ECO:0000256" key="1">
    <source>
        <dbReference type="SAM" id="MobiDB-lite"/>
    </source>
</evidence>
<dbReference type="EC" id="3.4.14.12" evidence="6"/>
<keyword evidence="2" id="KW-0812">Transmembrane</keyword>
<evidence type="ECO:0000259" key="3">
    <source>
        <dbReference type="Pfam" id="PF00326"/>
    </source>
</evidence>
<evidence type="ECO:0000256" key="2">
    <source>
        <dbReference type="SAM" id="Phobius"/>
    </source>
</evidence>
<organism evidence="6 7">
    <name type="scientific">Stieleria marina</name>
    <dbReference type="NCBI Taxonomy" id="1930275"/>
    <lineage>
        <taxon>Bacteria</taxon>
        <taxon>Pseudomonadati</taxon>
        <taxon>Planctomycetota</taxon>
        <taxon>Planctomycetia</taxon>
        <taxon>Pirellulales</taxon>
        <taxon>Pirellulaceae</taxon>
        <taxon>Stieleria</taxon>
    </lineage>
</organism>
<dbReference type="RefSeq" id="WP_419189128.1">
    <property type="nucleotide sequence ID" value="NZ_CP036526.1"/>
</dbReference>
<evidence type="ECO:0000259" key="4">
    <source>
        <dbReference type="Pfam" id="PF00930"/>
    </source>
</evidence>